<keyword evidence="3" id="KW-1185">Reference proteome</keyword>
<protein>
    <submittedName>
        <fullName evidence="2">Major facilitator family protein</fullName>
    </submittedName>
</protein>
<feature type="transmembrane region" description="Helical" evidence="1">
    <location>
        <begin position="41"/>
        <end position="64"/>
    </location>
</feature>
<evidence type="ECO:0000256" key="1">
    <source>
        <dbReference type="SAM" id="Phobius"/>
    </source>
</evidence>
<dbReference type="VEuPathDB" id="ToxoDB:CSUI_009446"/>
<evidence type="ECO:0000313" key="3">
    <source>
        <dbReference type="Proteomes" id="UP000221165"/>
    </source>
</evidence>
<keyword evidence="1" id="KW-0812">Transmembrane</keyword>
<dbReference type="EMBL" id="MIGC01005631">
    <property type="protein sequence ID" value="PHJ16734.1"/>
    <property type="molecule type" value="Genomic_DNA"/>
</dbReference>
<dbReference type="SUPFAM" id="SSF103473">
    <property type="entry name" value="MFS general substrate transporter"/>
    <property type="match status" value="1"/>
</dbReference>
<comment type="caution">
    <text evidence="2">The sequence shown here is derived from an EMBL/GenBank/DDBJ whole genome shotgun (WGS) entry which is preliminary data.</text>
</comment>
<dbReference type="Gene3D" id="1.20.1250.20">
    <property type="entry name" value="MFS general substrate transporter like domains"/>
    <property type="match status" value="1"/>
</dbReference>
<dbReference type="OrthoDB" id="541403at2759"/>
<dbReference type="AlphaFoldDB" id="A0A2C6KJZ4"/>
<dbReference type="Proteomes" id="UP000221165">
    <property type="component" value="Unassembled WGS sequence"/>
</dbReference>
<keyword evidence="1" id="KW-0472">Membrane</keyword>
<reference evidence="2 3" key="1">
    <citation type="journal article" date="2017" name="Int. J. Parasitol.">
        <title>The genome of the protozoan parasite Cystoisospora suis and a reverse vaccinology approach to identify vaccine candidates.</title>
        <authorList>
            <person name="Palmieri N."/>
            <person name="Shrestha A."/>
            <person name="Ruttkowski B."/>
            <person name="Beck T."/>
            <person name="Vogl C."/>
            <person name="Tomley F."/>
            <person name="Blake D.P."/>
            <person name="Joachim A."/>
        </authorList>
    </citation>
    <scope>NUCLEOTIDE SEQUENCE [LARGE SCALE GENOMIC DNA]</scope>
    <source>
        <strain evidence="2 3">Wien I</strain>
    </source>
</reference>
<sequence length="84" mass="9442">MDFIDSKNVGKWSALQSLSTMMWSLSALLGGLLVDQISYRSTFVITGCVYILAELVYLPVLWLVPRELDMHSHSCTSRTTSKTK</sequence>
<evidence type="ECO:0000313" key="2">
    <source>
        <dbReference type="EMBL" id="PHJ16734.1"/>
    </source>
</evidence>
<accession>A0A2C6KJZ4</accession>
<keyword evidence="1" id="KW-1133">Transmembrane helix</keyword>
<dbReference type="PANTHER" id="PTHR23525">
    <property type="entry name" value="TRANSPORTER, PUTATIVE-RELATED"/>
    <property type="match status" value="1"/>
</dbReference>
<dbReference type="GeneID" id="94432773"/>
<organism evidence="2 3">
    <name type="scientific">Cystoisospora suis</name>
    <dbReference type="NCBI Taxonomy" id="483139"/>
    <lineage>
        <taxon>Eukaryota</taxon>
        <taxon>Sar</taxon>
        <taxon>Alveolata</taxon>
        <taxon>Apicomplexa</taxon>
        <taxon>Conoidasida</taxon>
        <taxon>Coccidia</taxon>
        <taxon>Eucoccidiorida</taxon>
        <taxon>Eimeriorina</taxon>
        <taxon>Sarcocystidae</taxon>
        <taxon>Cystoisospora</taxon>
    </lineage>
</organism>
<feature type="transmembrane region" description="Helical" evidence="1">
    <location>
        <begin position="12"/>
        <end position="34"/>
    </location>
</feature>
<dbReference type="InterPro" id="IPR036259">
    <property type="entry name" value="MFS_trans_sf"/>
</dbReference>
<gene>
    <name evidence="2" type="ORF">CSUI_009446</name>
</gene>
<proteinExistence type="predicted"/>
<dbReference type="PANTHER" id="PTHR23525:SF1">
    <property type="entry name" value="NODULIN-LIKE DOMAIN-CONTAINING PROTEIN"/>
    <property type="match status" value="1"/>
</dbReference>
<name>A0A2C6KJZ4_9APIC</name>
<dbReference type="RefSeq" id="XP_067918459.1">
    <property type="nucleotide sequence ID" value="XM_068069562.1"/>
</dbReference>